<dbReference type="Pfam" id="PF12833">
    <property type="entry name" value="HTH_18"/>
    <property type="match status" value="1"/>
</dbReference>
<organism evidence="12 13">
    <name type="scientific">Bacteroides cellulosilyticus</name>
    <dbReference type="NCBI Taxonomy" id="246787"/>
    <lineage>
        <taxon>Bacteria</taxon>
        <taxon>Pseudomonadati</taxon>
        <taxon>Bacteroidota</taxon>
        <taxon>Bacteroidia</taxon>
        <taxon>Bacteroidales</taxon>
        <taxon>Bacteroidaceae</taxon>
        <taxon>Bacteroides</taxon>
    </lineage>
</organism>
<evidence type="ECO:0000313" key="12">
    <source>
        <dbReference type="EMBL" id="ALJ58466.1"/>
    </source>
</evidence>
<evidence type="ECO:0000256" key="8">
    <source>
        <dbReference type="SAM" id="Phobius"/>
    </source>
</evidence>
<gene>
    <name evidence="12" type="primary">todS_2</name>
    <name evidence="12" type="ORF">BcellWH2_01204</name>
</gene>
<dbReference type="GO" id="GO:0003700">
    <property type="term" value="F:DNA-binding transcription factor activity"/>
    <property type="evidence" value="ECO:0007669"/>
    <property type="project" value="InterPro"/>
</dbReference>
<feature type="domain" description="HTH araC/xylS-type" evidence="9">
    <location>
        <begin position="1279"/>
        <end position="1378"/>
    </location>
</feature>
<dbReference type="Gene3D" id="3.30.565.10">
    <property type="entry name" value="Histidine kinase-like ATPase, C-terminal domain"/>
    <property type="match status" value="1"/>
</dbReference>
<evidence type="ECO:0000259" key="9">
    <source>
        <dbReference type="PROSITE" id="PS01124"/>
    </source>
</evidence>
<dbReference type="SUPFAM" id="SSF47384">
    <property type="entry name" value="Homodimeric domain of signal transducing histidine kinase"/>
    <property type="match status" value="1"/>
</dbReference>
<dbReference type="SMART" id="SM00387">
    <property type="entry name" value="HATPase_c"/>
    <property type="match status" value="1"/>
</dbReference>
<dbReference type="EC" id="2.7.13.3" evidence="2"/>
<feature type="modified residue" description="4-aspartylphosphate" evidence="7">
    <location>
        <position position="1180"/>
    </location>
</feature>
<dbReference type="PROSITE" id="PS01124">
    <property type="entry name" value="HTH_ARAC_FAMILY_2"/>
    <property type="match status" value="1"/>
</dbReference>
<dbReference type="SUPFAM" id="SSF55874">
    <property type="entry name" value="ATPase domain of HSP90 chaperone/DNA topoisomerase II/histidine kinase"/>
    <property type="match status" value="1"/>
</dbReference>
<dbReference type="CDD" id="cd17574">
    <property type="entry name" value="REC_OmpR"/>
    <property type="match status" value="1"/>
</dbReference>
<dbReference type="Gene3D" id="2.130.10.10">
    <property type="entry name" value="YVTN repeat-like/Quinoprotein amine dehydrogenase"/>
    <property type="match status" value="2"/>
</dbReference>
<evidence type="ECO:0000256" key="4">
    <source>
        <dbReference type="ARBA" id="ARBA00023015"/>
    </source>
</evidence>
<dbReference type="PROSITE" id="PS50110">
    <property type="entry name" value="RESPONSE_REGULATORY"/>
    <property type="match status" value="1"/>
</dbReference>
<dbReference type="SUPFAM" id="SSF52172">
    <property type="entry name" value="CheY-like"/>
    <property type="match status" value="1"/>
</dbReference>
<dbReference type="InterPro" id="IPR011123">
    <property type="entry name" value="Y_Y_Y"/>
</dbReference>
<evidence type="ECO:0000256" key="2">
    <source>
        <dbReference type="ARBA" id="ARBA00012438"/>
    </source>
</evidence>
<sequence length="1386" mass="157922">MLFPGFSYFCVQNISILMKTKILMIFLICSFPVLCLWAEHSKYSFYYSQKLNEGISQLSVMTICQDTRGYLWLGTRNGLNRYNGSEYTVFRHHPGDSLSLADNEVNEIREDHSKNLWIGTSRGLSRMCLRTERIRNYFNVDGLSSASILSLLVDSSGKVWVGTRSGLCCYIPEQDNFKRVEFVENFNSSVTALMEDKAGNFWIGTAVNGVYQCNKQMQVINHYDRRAGLPDNSISTLYEDSYHRIWVGCQFGGLNRIDVRNHKITSYVSANSGLKNNYVRCLAEWDGEMLIGTFDGIYAYAPLKDQIRKVSSYDEPGRGLGHFSIYAFCRDHTGTLWIGTFAGGVTWLSSLTDRFIHHTPGKTVNQQTGIYGTACVDKQKNLWIATEGYGLLRYEISTGEGQFYLIDKDSYSVHNSNVIKTVYAEDDCIWCGTVLGEVYRFDLATRRFSLFYKYPIELAIYGIVRDADGNLWVGTSKGGYALTCFTPAGERKTEFTGPKGEKLHFSSVRCMEEESPGVLLIGMRSAGLYRFNTRTGEMTVFRTSRPEQKMQIPSNYISSILLTRSGDVWVSTYGGGIFQLDKRGGVLRWVTEKEGLMGGDICKLLEGADGNLWMSSLQGISSYSPSTGEIKNFPFNNGIHLREFTYRGGVAMPDGTLCFTGNDGFITFYTPEMPMNRFVPPIVLEDLLVNNRVVRADDGTGILSRLLNEAEVINLQYNQNNLSIDYKALNFINSEMNRYAYKLEGYDKDWNHVGERSTAYYTNLRPGTYLFHVKACNNDGVWNEEGKTLKIVITPPLWATWYAFLIYGLLVIGVFYAIFHYFNARRRLRERLRMEQKEKLQQEEFHQAKMHLFTNFAHELRTPLTLIITPFEELVKRMDMTLELRDKLMVIYKNAQRLLLLVNQLMDLQKNQSGTMELQVTENNVYEFVTEIYCAFNQIAQTNEITFTLDCRDREFQAWYDKVLLEKVVFNLLSNAFKYTPSGKDIRMLVKCISAGELEESYRKEVAPSALYMMLQVVDAGCGIPPQERDKVFTPFYRVPETAGVNVPGTGIGLSLVYSIVKLHKGVIRIEDREDGTEGARFIVLLPVSREAFTEEETDSMPVETIGDTAFAQPVEKPQTSPIGEIAPKKPVVLLVEDDKDVRDYLHKSLENDYEIIEAANGIKGYDKAVQFFPDLVLSDIMMPKRNGLELCSMIKNDIRIGHIPVILMTARSMVMHIREGFEAGADDYVIKPFSMDVLRIRIQSLLQSREQLKKLYGKRFSPEVVGVSTTSADERFSQKLYEIIEKNISDQNLGIEMLCDQIGISRANLYRKIKAISELSPTELIRNKRLEVALRYLKETNMSVSEVATLLGFNSHSYFSNSFKAFYGFTPTEFVQMNSANKEKM</sequence>
<dbReference type="InterPro" id="IPR036890">
    <property type="entry name" value="HATPase_C_sf"/>
</dbReference>
<feature type="domain" description="Histidine kinase" evidence="10">
    <location>
        <begin position="855"/>
        <end position="1090"/>
    </location>
</feature>
<dbReference type="InterPro" id="IPR015943">
    <property type="entry name" value="WD40/YVTN_repeat-like_dom_sf"/>
</dbReference>
<evidence type="ECO:0000313" key="13">
    <source>
        <dbReference type="Proteomes" id="UP000061809"/>
    </source>
</evidence>
<keyword evidence="3 7" id="KW-0597">Phosphoprotein</keyword>
<dbReference type="InterPro" id="IPR003661">
    <property type="entry name" value="HisK_dim/P_dom"/>
</dbReference>
<dbReference type="Pfam" id="PF02518">
    <property type="entry name" value="HATPase_c"/>
    <property type="match status" value="1"/>
</dbReference>
<keyword evidence="4" id="KW-0805">Transcription regulation</keyword>
<evidence type="ECO:0000259" key="11">
    <source>
        <dbReference type="PROSITE" id="PS50110"/>
    </source>
</evidence>
<dbReference type="Gene3D" id="3.40.50.2300">
    <property type="match status" value="1"/>
</dbReference>
<dbReference type="InterPro" id="IPR005467">
    <property type="entry name" value="His_kinase_dom"/>
</dbReference>
<dbReference type="SMART" id="SM00448">
    <property type="entry name" value="REC"/>
    <property type="match status" value="1"/>
</dbReference>
<dbReference type="InterPro" id="IPR001789">
    <property type="entry name" value="Sig_transdc_resp-reg_receiver"/>
</dbReference>
<dbReference type="InterPro" id="IPR018062">
    <property type="entry name" value="HTH_AraC-typ_CS"/>
</dbReference>
<dbReference type="SUPFAM" id="SSF46689">
    <property type="entry name" value="Homeodomain-like"/>
    <property type="match status" value="1"/>
</dbReference>
<dbReference type="Pfam" id="PF07495">
    <property type="entry name" value="Y_Y_Y"/>
    <property type="match status" value="1"/>
</dbReference>
<evidence type="ECO:0000259" key="10">
    <source>
        <dbReference type="PROSITE" id="PS50109"/>
    </source>
</evidence>
<proteinExistence type="predicted"/>
<keyword evidence="5" id="KW-0238">DNA-binding</keyword>
<dbReference type="SMART" id="SM00342">
    <property type="entry name" value="HTH_ARAC"/>
    <property type="match status" value="1"/>
</dbReference>
<dbReference type="SUPFAM" id="SSF63829">
    <property type="entry name" value="Calcium-dependent phosphotriesterase"/>
    <property type="match status" value="3"/>
</dbReference>
<dbReference type="InterPro" id="IPR011110">
    <property type="entry name" value="Reg_prop"/>
</dbReference>
<evidence type="ECO:0000256" key="1">
    <source>
        <dbReference type="ARBA" id="ARBA00000085"/>
    </source>
</evidence>
<dbReference type="InterPro" id="IPR003594">
    <property type="entry name" value="HATPase_dom"/>
</dbReference>
<name>A0A0P0G3F2_9BACE</name>
<accession>A0A0P0G3F2</accession>
<dbReference type="Pfam" id="PF00072">
    <property type="entry name" value="Response_reg"/>
    <property type="match status" value="1"/>
</dbReference>
<protein>
    <recommendedName>
        <fullName evidence="2">histidine kinase</fullName>
        <ecNumber evidence="2">2.7.13.3</ecNumber>
    </recommendedName>
</protein>
<dbReference type="EMBL" id="CP012801">
    <property type="protein sequence ID" value="ALJ58466.1"/>
    <property type="molecule type" value="Genomic_DNA"/>
</dbReference>
<dbReference type="InterPro" id="IPR018060">
    <property type="entry name" value="HTH_AraC"/>
</dbReference>
<dbReference type="PANTHER" id="PTHR43547">
    <property type="entry name" value="TWO-COMPONENT HISTIDINE KINASE"/>
    <property type="match status" value="1"/>
</dbReference>
<evidence type="ECO:0000256" key="5">
    <source>
        <dbReference type="ARBA" id="ARBA00023125"/>
    </source>
</evidence>
<dbReference type="Pfam" id="PF00512">
    <property type="entry name" value="HisKA"/>
    <property type="match status" value="1"/>
</dbReference>
<dbReference type="PROSITE" id="PS50109">
    <property type="entry name" value="HIS_KIN"/>
    <property type="match status" value="1"/>
</dbReference>
<dbReference type="CDD" id="cd00075">
    <property type="entry name" value="HATPase"/>
    <property type="match status" value="1"/>
</dbReference>
<dbReference type="InterPro" id="IPR004358">
    <property type="entry name" value="Sig_transdc_His_kin-like_C"/>
</dbReference>
<dbReference type="Gene3D" id="1.10.287.130">
    <property type="match status" value="1"/>
</dbReference>
<dbReference type="Proteomes" id="UP000061809">
    <property type="component" value="Chromosome"/>
</dbReference>
<dbReference type="PANTHER" id="PTHR43547:SF2">
    <property type="entry name" value="HYBRID SIGNAL TRANSDUCTION HISTIDINE KINASE C"/>
    <property type="match status" value="1"/>
</dbReference>
<keyword evidence="12" id="KW-0418">Kinase</keyword>
<evidence type="ECO:0000256" key="6">
    <source>
        <dbReference type="ARBA" id="ARBA00023163"/>
    </source>
</evidence>
<dbReference type="Gene3D" id="2.60.40.10">
    <property type="entry name" value="Immunoglobulins"/>
    <property type="match status" value="1"/>
</dbReference>
<dbReference type="PRINTS" id="PR00344">
    <property type="entry name" value="BCTRLSENSOR"/>
</dbReference>
<dbReference type="InterPro" id="IPR036097">
    <property type="entry name" value="HisK_dim/P_sf"/>
</dbReference>
<keyword evidence="6" id="KW-0804">Transcription</keyword>
<keyword evidence="8" id="KW-1133">Transmembrane helix</keyword>
<dbReference type="KEGG" id="bcel:BcellWH2_01204"/>
<dbReference type="PATRIC" id="fig|246787.4.peg.1242"/>
<keyword evidence="12" id="KW-0808">Transferase</keyword>
<dbReference type="Pfam" id="PF07494">
    <property type="entry name" value="Reg_prop"/>
    <property type="match status" value="7"/>
</dbReference>
<reference evidence="12 13" key="1">
    <citation type="journal article" date="2015" name="Science">
        <title>Genetic determinants of in vivo fitness and diet responsiveness in multiple human gut Bacteroides.</title>
        <authorList>
            <person name="Wu M."/>
            <person name="McNulty N.P."/>
            <person name="Rodionov D.A."/>
            <person name="Khoroshkin M.S."/>
            <person name="Griffin N.W."/>
            <person name="Cheng J."/>
            <person name="Latreille P."/>
            <person name="Kerstetter R.A."/>
            <person name="Terrapon N."/>
            <person name="Henrissat B."/>
            <person name="Osterman A.L."/>
            <person name="Gordon J.I."/>
        </authorList>
    </citation>
    <scope>NUCLEOTIDE SEQUENCE [LARGE SCALE GENOMIC DNA]</scope>
    <source>
        <strain evidence="12 13">WH2</strain>
    </source>
</reference>
<dbReference type="PROSITE" id="PS00041">
    <property type="entry name" value="HTH_ARAC_FAMILY_1"/>
    <property type="match status" value="1"/>
</dbReference>
<dbReference type="FunFam" id="2.60.40.10:FF:000791">
    <property type="entry name" value="Two-component system sensor histidine kinase/response regulator"/>
    <property type="match status" value="1"/>
</dbReference>
<comment type="catalytic activity">
    <reaction evidence="1">
        <text>ATP + protein L-histidine = ADP + protein N-phospho-L-histidine.</text>
        <dbReference type="EC" id="2.7.13.3"/>
    </reaction>
</comment>
<dbReference type="GO" id="GO:0043565">
    <property type="term" value="F:sequence-specific DNA binding"/>
    <property type="evidence" value="ECO:0007669"/>
    <property type="project" value="InterPro"/>
</dbReference>
<keyword evidence="8" id="KW-0812">Transmembrane</keyword>
<dbReference type="InterPro" id="IPR009057">
    <property type="entry name" value="Homeodomain-like_sf"/>
</dbReference>
<dbReference type="CDD" id="cd00082">
    <property type="entry name" value="HisKA"/>
    <property type="match status" value="1"/>
</dbReference>
<keyword evidence="8" id="KW-0472">Membrane</keyword>
<dbReference type="GO" id="GO:0000155">
    <property type="term" value="F:phosphorelay sensor kinase activity"/>
    <property type="evidence" value="ECO:0007669"/>
    <property type="project" value="InterPro"/>
</dbReference>
<feature type="domain" description="Response regulatory" evidence="11">
    <location>
        <begin position="1132"/>
        <end position="1247"/>
    </location>
</feature>
<dbReference type="SMART" id="SM00388">
    <property type="entry name" value="HisKA"/>
    <property type="match status" value="1"/>
</dbReference>
<evidence type="ECO:0000256" key="3">
    <source>
        <dbReference type="ARBA" id="ARBA00022553"/>
    </source>
</evidence>
<dbReference type="InterPro" id="IPR011006">
    <property type="entry name" value="CheY-like_superfamily"/>
</dbReference>
<dbReference type="Gene3D" id="1.10.10.60">
    <property type="entry name" value="Homeodomain-like"/>
    <property type="match status" value="1"/>
</dbReference>
<evidence type="ECO:0000256" key="7">
    <source>
        <dbReference type="PROSITE-ProRule" id="PRU00169"/>
    </source>
</evidence>
<dbReference type="InterPro" id="IPR013783">
    <property type="entry name" value="Ig-like_fold"/>
</dbReference>
<feature type="transmembrane region" description="Helical" evidence="8">
    <location>
        <begin position="801"/>
        <end position="824"/>
    </location>
</feature>